<dbReference type="REBASE" id="385573">
    <property type="entry name" value="S.Sca1322ORF11015P"/>
</dbReference>
<evidence type="ECO:0008006" key="5">
    <source>
        <dbReference type="Google" id="ProtNLM"/>
    </source>
</evidence>
<comment type="caution">
    <text evidence="3">The sequence shown here is derived from an EMBL/GenBank/DDBJ whole genome shotgun (WGS) entry which is preliminary data.</text>
</comment>
<dbReference type="STRING" id="1678637.AC230_11010"/>
<dbReference type="Proteomes" id="UP000037288">
    <property type="component" value="Unassembled WGS sequence"/>
</dbReference>
<name>A0A0K9XGC3_9ACTN</name>
<dbReference type="SUPFAM" id="SSF116734">
    <property type="entry name" value="DNA methylase specificity domain"/>
    <property type="match status" value="2"/>
</dbReference>
<gene>
    <name evidence="3" type="ORF">AC230_11010</name>
</gene>
<evidence type="ECO:0000313" key="3">
    <source>
        <dbReference type="EMBL" id="KNB52469.1"/>
    </source>
</evidence>
<dbReference type="InterPro" id="IPR052021">
    <property type="entry name" value="Type-I_RS_S_subunit"/>
</dbReference>
<protein>
    <recommendedName>
        <fullName evidence="5">Type I restriction modification DNA specificity domain-containing protein</fullName>
    </recommendedName>
</protein>
<proteinExistence type="predicted"/>
<dbReference type="RefSeq" id="WP_049715941.1">
    <property type="nucleotide sequence ID" value="NZ_LFXA01000005.1"/>
</dbReference>
<organism evidence="3 4">
    <name type="scientific">Streptomyces caatingaensis</name>
    <dbReference type="NCBI Taxonomy" id="1678637"/>
    <lineage>
        <taxon>Bacteria</taxon>
        <taxon>Bacillati</taxon>
        <taxon>Actinomycetota</taxon>
        <taxon>Actinomycetes</taxon>
        <taxon>Kitasatosporales</taxon>
        <taxon>Streptomycetaceae</taxon>
        <taxon>Streptomyces</taxon>
    </lineage>
</organism>
<dbReference type="InterPro" id="IPR044946">
    <property type="entry name" value="Restrct_endonuc_typeI_TRD_sf"/>
</dbReference>
<dbReference type="AlphaFoldDB" id="A0A0K9XGC3"/>
<dbReference type="PANTHER" id="PTHR30408:SF12">
    <property type="entry name" value="TYPE I RESTRICTION ENZYME MJAVIII SPECIFICITY SUBUNIT"/>
    <property type="match status" value="1"/>
</dbReference>
<keyword evidence="2" id="KW-0238">DNA-binding</keyword>
<dbReference type="EMBL" id="LFXA01000005">
    <property type="protein sequence ID" value="KNB52469.1"/>
    <property type="molecule type" value="Genomic_DNA"/>
</dbReference>
<evidence type="ECO:0000256" key="1">
    <source>
        <dbReference type="ARBA" id="ARBA00022747"/>
    </source>
</evidence>
<keyword evidence="1" id="KW-0680">Restriction system</keyword>
<reference evidence="4" key="1">
    <citation type="submission" date="2015-07" db="EMBL/GenBank/DDBJ databases">
        <title>Draft genome sequence of Streptomyces sp. CMAA 1322, a bacterium isolated from Caatinga biome, from dry forest semiarid of Brazil.</title>
        <authorList>
            <person name="Santos S.N."/>
            <person name="Gacesa R."/>
            <person name="Taketani R.G."/>
            <person name="Long P.F."/>
            <person name="Melo I.S."/>
        </authorList>
    </citation>
    <scope>NUCLEOTIDE SEQUENCE [LARGE SCALE GENOMIC DNA]</scope>
    <source>
        <strain evidence="4">CMAA 1322</strain>
    </source>
</reference>
<accession>A0A0K9XGC3</accession>
<dbReference type="GO" id="GO:0003677">
    <property type="term" value="F:DNA binding"/>
    <property type="evidence" value="ECO:0007669"/>
    <property type="project" value="UniProtKB-KW"/>
</dbReference>
<dbReference type="PATRIC" id="fig|1678637.3.peg.2383"/>
<evidence type="ECO:0000313" key="4">
    <source>
        <dbReference type="Proteomes" id="UP000037288"/>
    </source>
</evidence>
<dbReference type="Gene3D" id="3.90.220.20">
    <property type="entry name" value="DNA methylase specificity domains"/>
    <property type="match status" value="2"/>
</dbReference>
<sequence length="450" mass="49184">MKLAPVRSSALREGNRLDARYFAAPAVRIKVVLQNASEVDLRAVGDYADVRAPSRFKRVYAAPGEEYVSYLRPYDVFEFLPPEADRLSLTRTENLDDYRIQAGDLLQTCSGRNLGPLTIADDYLARFALSHDMIRMTIADEVDRYYTLAVLQSPTGQALLRGDLNGSVIDHITIDQVSNVRIPFIDSIRDEVARLMREAVEIRGAARIALRAVVEGINEKYPSEPAKPFREGWTVKASDLGSRVDAAYHAEHIGDLRDRLAADGGVELGQAADILKPGGRPKLYYVGPEEGTPFLSGRQILQLDVVGAKNISVRSVDKDSGYGLGKGWITFQADGRAEESLGYPSVVLQERAGWFASGHVGRAIPKDSGHTGWIWASMASDIVQQQIAAMACGSVVDALYESDLERILIPPLDAVDAEAAQAAWDDLSASTKKSAEAVRLVEDRLKGLGI</sequence>
<dbReference type="GO" id="GO:0009307">
    <property type="term" value="P:DNA restriction-modification system"/>
    <property type="evidence" value="ECO:0007669"/>
    <property type="project" value="UniProtKB-KW"/>
</dbReference>
<keyword evidence="4" id="KW-1185">Reference proteome</keyword>
<dbReference type="OrthoDB" id="9798929at2"/>
<dbReference type="PANTHER" id="PTHR30408">
    <property type="entry name" value="TYPE-1 RESTRICTION ENZYME ECOKI SPECIFICITY PROTEIN"/>
    <property type="match status" value="1"/>
</dbReference>
<evidence type="ECO:0000256" key="2">
    <source>
        <dbReference type="ARBA" id="ARBA00023125"/>
    </source>
</evidence>